<dbReference type="InterPro" id="IPR027414">
    <property type="entry name" value="GH95_N_dom"/>
</dbReference>
<dbReference type="PANTHER" id="PTHR31084">
    <property type="entry name" value="ALPHA-L-FUCOSIDASE 2"/>
    <property type="match status" value="1"/>
</dbReference>
<dbReference type="GO" id="GO:0004560">
    <property type="term" value="F:alpha-L-fucosidase activity"/>
    <property type="evidence" value="ECO:0007669"/>
    <property type="project" value="UniProtKB-EC"/>
</dbReference>
<dbReference type="PANTHER" id="PTHR31084:SF0">
    <property type="entry name" value="ALPHA-L-FUCOSIDASE 2"/>
    <property type="match status" value="1"/>
</dbReference>
<keyword evidence="5" id="KW-1185">Reference proteome</keyword>
<feature type="domain" description="Glycosyl hydrolase family 95 catalytic" evidence="3">
    <location>
        <begin position="300"/>
        <end position="565"/>
    </location>
</feature>
<evidence type="ECO:0000313" key="5">
    <source>
        <dbReference type="Proteomes" id="UP000006852"/>
    </source>
</evidence>
<dbReference type="KEGG" id="tsu:Tresu_0077"/>
<organism evidence="4 5">
    <name type="scientific">Treponema succinifaciens (strain ATCC 33096 / DSM 2489 / 6091)</name>
    <dbReference type="NCBI Taxonomy" id="869209"/>
    <lineage>
        <taxon>Bacteria</taxon>
        <taxon>Pseudomonadati</taxon>
        <taxon>Spirochaetota</taxon>
        <taxon>Spirochaetia</taxon>
        <taxon>Spirochaetales</taxon>
        <taxon>Treponemataceae</taxon>
        <taxon>Treponema</taxon>
    </lineage>
</organism>
<feature type="domain" description="Alpha fucosidase A-like C-terminal" evidence="2">
    <location>
        <begin position="607"/>
        <end position="656"/>
    </location>
</feature>
<dbReference type="InterPro" id="IPR049053">
    <property type="entry name" value="AFCA-like_C"/>
</dbReference>
<protein>
    <submittedName>
        <fullName evidence="4">Alpha-L-fucosidase</fullName>
        <ecNumber evidence="4">3.2.1.51</ecNumber>
    </submittedName>
</protein>
<reference evidence="5" key="2">
    <citation type="submission" date="2011-04" db="EMBL/GenBank/DDBJ databases">
        <title>The complete genome of chromosome of Treponema succinifaciens DSM 2489.</title>
        <authorList>
            <person name="Lucas S."/>
            <person name="Copeland A."/>
            <person name="Lapidus A."/>
            <person name="Bruce D."/>
            <person name="Goodwin L."/>
            <person name="Pitluck S."/>
            <person name="Peters L."/>
            <person name="Kyrpides N."/>
            <person name="Mavromatis K."/>
            <person name="Ivanova N."/>
            <person name="Ovchinnikova G."/>
            <person name="Teshima H."/>
            <person name="Detter J.C."/>
            <person name="Tapia R."/>
            <person name="Han C."/>
            <person name="Land M."/>
            <person name="Hauser L."/>
            <person name="Markowitz V."/>
            <person name="Cheng J.-F."/>
            <person name="Hugenholtz P."/>
            <person name="Woyke T."/>
            <person name="Wu D."/>
            <person name="Gronow S."/>
            <person name="Wellnitz S."/>
            <person name="Brambilla E."/>
            <person name="Klenk H.-P."/>
            <person name="Eisen J.A."/>
        </authorList>
    </citation>
    <scope>NUCLEOTIDE SEQUENCE [LARGE SCALE GENOMIC DNA]</scope>
    <source>
        <strain evidence="5">ATCC 33096 / DSM 2489 / 6091</strain>
    </source>
</reference>
<dbReference type="HOGENOM" id="CLU_400033_0_0_12"/>
<reference evidence="4 5" key="1">
    <citation type="journal article" date="2011" name="Stand. Genomic Sci.">
        <title>Complete genome sequence of Treponema succinifaciens type strain (6091).</title>
        <authorList>
            <person name="Han C."/>
            <person name="Gronow S."/>
            <person name="Teshima H."/>
            <person name="Lapidus A."/>
            <person name="Nolan M."/>
            <person name="Lucas S."/>
            <person name="Hammon N."/>
            <person name="Deshpande S."/>
            <person name="Cheng J.F."/>
            <person name="Zeytun A."/>
            <person name="Tapia R."/>
            <person name="Goodwin L."/>
            <person name="Pitluck S."/>
            <person name="Liolios K."/>
            <person name="Pagani I."/>
            <person name="Ivanova N."/>
            <person name="Mavromatis K."/>
            <person name="Mikhailova N."/>
            <person name="Huntemann M."/>
            <person name="Pati A."/>
            <person name="Chen A."/>
            <person name="Palaniappan K."/>
            <person name="Land M."/>
            <person name="Hauser L."/>
            <person name="Brambilla E.M."/>
            <person name="Rohde M."/>
            <person name="Goker M."/>
            <person name="Woyke T."/>
            <person name="Bristow J."/>
            <person name="Eisen J.A."/>
            <person name="Markowitz V."/>
            <person name="Hugenholtz P."/>
            <person name="Kyrpides N.C."/>
            <person name="Klenk H.P."/>
            <person name="Detter J.C."/>
        </authorList>
    </citation>
    <scope>NUCLEOTIDE SEQUENCE [LARGE SCALE GENOMIC DNA]</scope>
    <source>
        <strain evidence="5">ATCC 33096 / DSM 2489 / 6091</strain>
    </source>
</reference>
<dbReference type="OrthoDB" id="9802600at2"/>
<dbReference type="Proteomes" id="UP000006852">
    <property type="component" value="Chromosome"/>
</dbReference>
<dbReference type="GeneID" id="302997326"/>
<dbReference type="AlphaFoldDB" id="F2NU83"/>
<dbReference type="InterPro" id="IPR008928">
    <property type="entry name" value="6-hairpin_glycosidase_sf"/>
</dbReference>
<keyword evidence="4" id="KW-0378">Hydrolase</keyword>
<dbReference type="EMBL" id="CP002631">
    <property type="protein sequence ID" value="AEB13047.1"/>
    <property type="molecule type" value="Genomic_DNA"/>
</dbReference>
<name>F2NU83_TRES6</name>
<dbReference type="Pfam" id="PF21307">
    <property type="entry name" value="Glyco_hydro_95_C"/>
    <property type="match status" value="1"/>
</dbReference>
<feature type="domain" description="Glycosyl hydrolase family 95 N-terminal" evidence="1">
    <location>
        <begin position="4"/>
        <end position="264"/>
    </location>
</feature>
<keyword evidence="4" id="KW-0326">Glycosidase</keyword>
<evidence type="ECO:0000259" key="1">
    <source>
        <dbReference type="Pfam" id="PF14498"/>
    </source>
</evidence>
<dbReference type="Gene3D" id="2.70.98.50">
    <property type="entry name" value="putative glycoside hydrolase family protein from bacillus halodurans"/>
    <property type="match status" value="1"/>
</dbReference>
<dbReference type="EC" id="3.2.1.51" evidence="4"/>
<evidence type="ECO:0000259" key="3">
    <source>
        <dbReference type="Pfam" id="PF22124"/>
    </source>
</evidence>
<evidence type="ECO:0000313" key="4">
    <source>
        <dbReference type="EMBL" id="AEB13047.1"/>
    </source>
</evidence>
<gene>
    <name evidence="4" type="ordered locus">Tresu_0077</name>
</gene>
<proteinExistence type="predicted"/>
<dbReference type="Pfam" id="PF14498">
    <property type="entry name" value="Glyco_hyd_65N_2"/>
    <property type="match status" value="1"/>
</dbReference>
<dbReference type="InterPro" id="IPR013780">
    <property type="entry name" value="Glyco_hydro_b"/>
</dbReference>
<sequence>MKSIWYKNPAENFGEAISVGNGRIGATVFGGTGHEKIYLNEESIWSCRYSDRNNKNAKEAVNGIRALLNQGRELEAQEQIFECFSGAPISQAYYKSAGIVSIDFYDAEHQGLLGPDSGDKGTFSSYDSYRRELDFSSGICSSSFSLESAAPSTVDLSSGTNGSYVTFTRECFASASSDVLVYHISASMPKSIFLRLKIEGETFPKKYNLTEDTVVALCDSGIPFAAMVTAVASGGTVFTHGDNLIIEKADDVTLYIDVESAYRKRRFRNKGGNNFRNPMIFASKCADIALKKICFASGTSYENLKTDQALEFSAWNQRSILSLDGLETDGKSVDEICQDNKAAKFLDWIYSKYKFISSCKEQATLPSVASGIWTDKKNAGNFSLQDGNFYRYSSGILGLEKINLPLFKLAKRIYKRGKATAKKMYGCQGFVLHNSTDIWGDSVPCGVDFRNSYTPLGACAIAKAALDYYEYSLDRKFLKRHFYLFKKACDFFAEYLVPVEDKKFLSLSPAFTDGYETRSGTVAYIALENVFENKIIKELFENTLAAMKYLGFKNSEKLFINYSSIIQKIKCAEEEMPESNTASNFDTFLLSSADSIISSKIKNGRVEISLLSNLPAEWQSGSLTKVCLKGNILADIKWRDGKFEDARLYTEQGTVFMKELTICYGGKKYSSQLSDGSLDIRNVLPTTV</sequence>
<accession>F2NU83</accession>
<dbReference type="STRING" id="869209.Tresu_0077"/>
<dbReference type="SUPFAM" id="SSF48208">
    <property type="entry name" value="Six-hairpin glycosidases"/>
    <property type="match status" value="1"/>
</dbReference>
<dbReference type="InterPro" id="IPR054363">
    <property type="entry name" value="GH95_cat"/>
</dbReference>
<dbReference type="RefSeq" id="WP_013700358.1">
    <property type="nucleotide sequence ID" value="NC_015385.1"/>
</dbReference>
<dbReference type="eggNOG" id="COG1554">
    <property type="taxonomic scope" value="Bacteria"/>
</dbReference>
<evidence type="ECO:0000259" key="2">
    <source>
        <dbReference type="Pfam" id="PF21307"/>
    </source>
</evidence>
<dbReference type="GO" id="GO:0005975">
    <property type="term" value="P:carbohydrate metabolic process"/>
    <property type="evidence" value="ECO:0007669"/>
    <property type="project" value="InterPro"/>
</dbReference>
<dbReference type="Pfam" id="PF22124">
    <property type="entry name" value="Glyco_hydro_95_cat"/>
    <property type="match status" value="1"/>
</dbReference>
<dbReference type="Gene3D" id="2.60.40.1180">
    <property type="entry name" value="Golgi alpha-mannosidase II"/>
    <property type="match status" value="1"/>
</dbReference>